<comment type="caution">
    <text evidence="1">The sequence shown here is derived from an EMBL/GenBank/DDBJ whole genome shotgun (WGS) entry which is preliminary data.</text>
</comment>
<protein>
    <recommendedName>
        <fullName evidence="3">Reverse transcriptase</fullName>
    </recommendedName>
</protein>
<dbReference type="AlphaFoldDB" id="A0AAV9ZK74"/>
<name>A0AAV9ZK74_9AGAR</name>
<keyword evidence="2" id="KW-1185">Reference proteome</keyword>
<evidence type="ECO:0008006" key="3">
    <source>
        <dbReference type="Google" id="ProtNLM"/>
    </source>
</evidence>
<dbReference type="Proteomes" id="UP001362999">
    <property type="component" value="Unassembled WGS sequence"/>
</dbReference>
<evidence type="ECO:0000313" key="1">
    <source>
        <dbReference type="EMBL" id="KAK6984583.1"/>
    </source>
</evidence>
<dbReference type="EMBL" id="JAWWNJ010000136">
    <property type="protein sequence ID" value="KAK6984583.1"/>
    <property type="molecule type" value="Genomic_DNA"/>
</dbReference>
<evidence type="ECO:0000313" key="2">
    <source>
        <dbReference type="Proteomes" id="UP001362999"/>
    </source>
</evidence>
<proteinExistence type="predicted"/>
<sequence>MNQTATYLGFVLDHKLNWKAHVERAVAKGTAAVLAVMRLTRPTVGMPHCYVRRLYISVVLPKMEYGLVAWYQPIRGEGRKKGSTAATDAMEYHAFVAPVKLRLNRTAMKNALRLASLPKSHPLNPLVSRCARLYVQRHRSPLHELYNAFPNASDVETIDSTPTRLTWAPRFS</sequence>
<gene>
    <name evidence="1" type="ORF">R3P38DRAFT_3231536</name>
</gene>
<reference evidence="1 2" key="1">
    <citation type="journal article" date="2024" name="J Genomics">
        <title>Draft genome sequencing and assembly of Favolaschia claudopus CIRM-BRFM 2984 isolated from oak limbs.</title>
        <authorList>
            <person name="Navarro D."/>
            <person name="Drula E."/>
            <person name="Chaduli D."/>
            <person name="Cazenave R."/>
            <person name="Ahrendt S."/>
            <person name="Wang J."/>
            <person name="Lipzen A."/>
            <person name="Daum C."/>
            <person name="Barry K."/>
            <person name="Grigoriev I.V."/>
            <person name="Favel A."/>
            <person name="Rosso M.N."/>
            <person name="Martin F."/>
        </authorList>
    </citation>
    <scope>NUCLEOTIDE SEQUENCE [LARGE SCALE GENOMIC DNA]</scope>
    <source>
        <strain evidence="1 2">CIRM-BRFM 2984</strain>
    </source>
</reference>
<organism evidence="1 2">
    <name type="scientific">Favolaschia claudopus</name>
    <dbReference type="NCBI Taxonomy" id="2862362"/>
    <lineage>
        <taxon>Eukaryota</taxon>
        <taxon>Fungi</taxon>
        <taxon>Dikarya</taxon>
        <taxon>Basidiomycota</taxon>
        <taxon>Agaricomycotina</taxon>
        <taxon>Agaricomycetes</taxon>
        <taxon>Agaricomycetidae</taxon>
        <taxon>Agaricales</taxon>
        <taxon>Marasmiineae</taxon>
        <taxon>Mycenaceae</taxon>
        <taxon>Favolaschia</taxon>
    </lineage>
</organism>
<accession>A0AAV9ZK74</accession>